<reference evidence="3" key="1">
    <citation type="journal article" date="2019" name="Int. J. Syst. Evol. Microbiol.">
        <title>The Global Catalogue of Microorganisms (GCM) 10K type strain sequencing project: providing services to taxonomists for standard genome sequencing and annotation.</title>
        <authorList>
            <consortium name="The Broad Institute Genomics Platform"/>
            <consortium name="The Broad Institute Genome Sequencing Center for Infectious Disease"/>
            <person name="Wu L."/>
            <person name="Ma J."/>
        </authorList>
    </citation>
    <scope>NUCLEOTIDE SEQUENCE [LARGE SCALE GENOMIC DNA]</scope>
    <source>
        <strain evidence="3">CCUG 53915</strain>
    </source>
</reference>
<evidence type="ECO:0000313" key="3">
    <source>
        <dbReference type="Proteomes" id="UP001597231"/>
    </source>
</evidence>
<dbReference type="CDD" id="cd06587">
    <property type="entry name" value="VOC"/>
    <property type="match status" value="1"/>
</dbReference>
<evidence type="ECO:0000259" key="1">
    <source>
        <dbReference type="Pfam" id="PF00903"/>
    </source>
</evidence>
<organism evidence="2 3">
    <name type="scientific">Sporosarcina contaminans</name>
    <dbReference type="NCBI Taxonomy" id="633403"/>
    <lineage>
        <taxon>Bacteria</taxon>
        <taxon>Bacillati</taxon>
        <taxon>Bacillota</taxon>
        <taxon>Bacilli</taxon>
        <taxon>Bacillales</taxon>
        <taxon>Caryophanaceae</taxon>
        <taxon>Sporosarcina</taxon>
    </lineage>
</organism>
<dbReference type="SUPFAM" id="SSF54593">
    <property type="entry name" value="Glyoxalase/Bleomycin resistance protein/Dihydroxybiphenyl dioxygenase"/>
    <property type="match status" value="1"/>
</dbReference>
<sequence>MGALIQRVGTNYIPVEDPQKSSRWYQEIIGAVEKYSDHEKAIIDLANQSFFLVKAQSGERANFFNHRGFEHFCMTFEVDGIEKLRELHAYLQEKEVMVGNIEDRGHQGNNFIFIDVDGNKFDVWSELSPDFKERYGIN</sequence>
<dbReference type="Pfam" id="PF00903">
    <property type="entry name" value="Glyoxalase"/>
    <property type="match status" value="1"/>
</dbReference>
<evidence type="ECO:0000313" key="2">
    <source>
        <dbReference type="EMBL" id="MFD1205475.1"/>
    </source>
</evidence>
<comment type="caution">
    <text evidence="2">The sequence shown here is derived from an EMBL/GenBank/DDBJ whole genome shotgun (WGS) entry which is preliminary data.</text>
</comment>
<dbReference type="RefSeq" id="WP_336824710.1">
    <property type="nucleotide sequence ID" value="NZ_JBHTLT010000047.1"/>
</dbReference>
<dbReference type="EMBL" id="JBHTLT010000047">
    <property type="protein sequence ID" value="MFD1205475.1"/>
    <property type="molecule type" value="Genomic_DNA"/>
</dbReference>
<name>A0ABW3TXJ7_9BACL</name>
<proteinExistence type="predicted"/>
<dbReference type="InterPro" id="IPR004360">
    <property type="entry name" value="Glyas_Fos-R_dOase_dom"/>
</dbReference>
<keyword evidence="3" id="KW-1185">Reference proteome</keyword>
<protein>
    <submittedName>
        <fullName evidence="2">VOC family protein</fullName>
    </submittedName>
</protein>
<dbReference type="Proteomes" id="UP001597231">
    <property type="component" value="Unassembled WGS sequence"/>
</dbReference>
<gene>
    <name evidence="2" type="ORF">ACFQ38_10230</name>
</gene>
<dbReference type="Gene3D" id="3.10.180.10">
    <property type="entry name" value="2,3-Dihydroxybiphenyl 1,2-Dioxygenase, domain 1"/>
    <property type="match status" value="1"/>
</dbReference>
<accession>A0ABW3TXJ7</accession>
<dbReference type="InterPro" id="IPR029068">
    <property type="entry name" value="Glyas_Bleomycin-R_OHBP_Dase"/>
</dbReference>
<feature type="domain" description="Glyoxalase/fosfomycin resistance/dioxygenase" evidence="1">
    <location>
        <begin position="13"/>
        <end position="122"/>
    </location>
</feature>